<comment type="pathway">
    <text evidence="10">Amino-acid biosynthesis; L-methionine biosynthesis via de novo pathway.</text>
</comment>
<comment type="cofactor">
    <cofactor evidence="1 12">
        <name>FAD</name>
        <dbReference type="ChEBI" id="CHEBI:57692"/>
    </cofactor>
</comment>
<gene>
    <name evidence="13" type="primary">metF</name>
    <name evidence="13" type="ORF">F6X38_07400</name>
</gene>
<dbReference type="EC" id="1.5.1.54" evidence="12"/>
<evidence type="ECO:0000256" key="7">
    <source>
        <dbReference type="ARBA" id="ARBA00023002"/>
    </source>
</evidence>
<keyword evidence="6 12" id="KW-0274">FAD</keyword>
<accession>A0A7V7TX77</accession>
<dbReference type="Gene3D" id="3.20.20.220">
    <property type="match status" value="1"/>
</dbReference>
<evidence type="ECO:0000256" key="5">
    <source>
        <dbReference type="ARBA" id="ARBA00022630"/>
    </source>
</evidence>
<evidence type="ECO:0000313" key="13">
    <source>
        <dbReference type="EMBL" id="KAB0680808.1"/>
    </source>
</evidence>
<proteinExistence type="inferred from homology"/>
<comment type="caution">
    <text evidence="13">The sequence shown here is derived from an EMBL/GenBank/DDBJ whole genome shotgun (WGS) entry which is preliminary data.</text>
</comment>
<dbReference type="EMBL" id="VZDO01000004">
    <property type="protein sequence ID" value="KAB0680808.1"/>
    <property type="molecule type" value="Genomic_DNA"/>
</dbReference>
<dbReference type="PANTHER" id="PTHR45754">
    <property type="entry name" value="METHYLENETETRAHYDROFOLATE REDUCTASE"/>
    <property type="match status" value="1"/>
</dbReference>
<comment type="catalytic activity">
    <reaction evidence="11">
        <text>(6S)-5-methyl-5,6,7,8-tetrahydrofolate + NAD(+) = (6R)-5,10-methylene-5,6,7,8-tetrahydrofolate + NADH + H(+)</text>
        <dbReference type="Rhea" id="RHEA:19821"/>
        <dbReference type="ChEBI" id="CHEBI:15378"/>
        <dbReference type="ChEBI" id="CHEBI:15636"/>
        <dbReference type="ChEBI" id="CHEBI:18608"/>
        <dbReference type="ChEBI" id="CHEBI:57540"/>
        <dbReference type="ChEBI" id="CHEBI:57945"/>
        <dbReference type="EC" id="1.5.1.54"/>
    </reaction>
    <physiologicalReaction direction="right-to-left" evidence="11">
        <dbReference type="Rhea" id="RHEA:19823"/>
    </physiologicalReaction>
</comment>
<evidence type="ECO:0000256" key="2">
    <source>
        <dbReference type="ARBA" id="ARBA00004777"/>
    </source>
</evidence>
<dbReference type="InterPro" id="IPR029041">
    <property type="entry name" value="FAD-linked_oxidoreductase-like"/>
</dbReference>
<dbReference type="RefSeq" id="WP_150968960.1">
    <property type="nucleotide sequence ID" value="NZ_VZDO01000004.1"/>
</dbReference>
<dbReference type="SUPFAM" id="SSF51730">
    <property type="entry name" value="FAD-linked oxidoreductase"/>
    <property type="match status" value="1"/>
</dbReference>
<evidence type="ECO:0000256" key="6">
    <source>
        <dbReference type="ARBA" id="ARBA00022827"/>
    </source>
</evidence>
<dbReference type="PANTHER" id="PTHR45754:SF3">
    <property type="entry name" value="METHYLENETETRAHYDROFOLATE REDUCTASE (NADPH)"/>
    <property type="match status" value="1"/>
</dbReference>
<dbReference type="AlphaFoldDB" id="A0A7V7TX77"/>
<dbReference type="NCBIfam" id="TIGR00676">
    <property type="entry name" value="fadh2"/>
    <property type="match status" value="1"/>
</dbReference>
<reference evidence="13 14" key="1">
    <citation type="submission" date="2019-09" db="EMBL/GenBank/DDBJ databases">
        <title>YIM 132180 draft genome.</title>
        <authorList>
            <person name="Zhang K."/>
        </authorList>
    </citation>
    <scope>NUCLEOTIDE SEQUENCE [LARGE SCALE GENOMIC DNA]</scope>
    <source>
        <strain evidence="13 14">YIM 132180</strain>
    </source>
</reference>
<keyword evidence="14" id="KW-1185">Reference proteome</keyword>
<dbReference type="CDD" id="cd00537">
    <property type="entry name" value="MTHFR"/>
    <property type="match status" value="1"/>
</dbReference>
<dbReference type="GO" id="GO:0106312">
    <property type="term" value="F:methylenetetrahydrofolate reductase (NADH) activity"/>
    <property type="evidence" value="ECO:0007669"/>
    <property type="project" value="UniProtKB-EC"/>
</dbReference>
<keyword evidence="7 12" id="KW-0560">Oxidoreductase</keyword>
<dbReference type="UniPathway" id="UPA00193"/>
<organism evidence="13 14">
    <name type="scientific">Plantimonas leprariae</name>
    <dbReference type="NCBI Taxonomy" id="2615207"/>
    <lineage>
        <taxon>Bacteria</taxon>
        <taxon>Pseudomonadati</taxon>
        <taxon>Pseudomonadota</taxon>
        <taxon>Alphaproteobacteria</taxon>
        <taxon>Hyphomicrobiales</taxon>
        <taxon>Aurantimonadaceae</taxon>
        <taxon>Plantimonas</taxon>
    </lineage>
</organism>
<evidence type="ECO:0000256" key="8">
    <source>
        <dbReference type="ARBA" id="ARBA00023027"/>
    </source>
</evidence>
<dbReference type="GO" id="GO:0009086">
    <property type="term" value="P:methionine biosynthetic process"/>
    <property type="evidence" value="ECO:0007669"/>
    <property type="project" value="UniProtKB-KW"/>
</dbReference>
<evidence type="ECO:0000256" key="9">
    <source>
        <dbReference type="ARBA" id="ARBA00023167"/>
    </source>
</evidence>
<keyword evidence="9" id="KW-0486">Methionine biosynthesis</keyword>
<dbReference type="InterPro" id="IPR003171">
    <property type="entry name" value="Mehydrof_redctse-like"/>
</dbReference>
<evidence type="ECO:0000256" key="12">
    <source>
        <dbReference type="RuleBase" id="RU003862"/>
    </source>
</evidence>
<dbReference type="GO" id="GO:0035999">
    <property type="term" value="P:tetrahydrofolate interconversion"/>
    <property type="evidence" value="ECO:0007669"/>
    <property type="project" value="UniProtKB-UniPathway"/>
</dbReference>
<evidence type="ECO:0000256" key="3">
    <source>
        <dbReference type="ARBA" id="ARBA00006743"/>
    </source>
</evidence>
<evidence type="ECO:0000256" key="4">
    <source>
        <dbReference type="ARBA" id="ARBA00022605"/>
    </source>
</evidence>
<evidence type="ECO:0000256" key="10">
    <source>
        <dbReference type="ARBA" id="ARBA00034478"/>
    </source>
</evidence>
<protein>
    <recommendedName>
        <fullName evidence="12">Methylenetetrahydrofolate reductase</fullName>
        <ecNumber evidence="12">1.5.1.54</ecNumber>
    </recommendedName>
</protein>
<comment type="similarity">
    <text evidence="3 12">Belongs to the methylenetetrahydrofolate reductase family.</text>
</comment>
<dbReference type="Pfam" id="PF02219">
    <property type="entry name" value="MTHFR"/>
    <property type="match status" value="1"/>
</dbReference>
<dbReference type="GO" id="GO:0071949">
    <property type="term" value="F:FAD binding"/>
    <property type="evidence" value="ECO:0007669"/>
    <property type="project" value="TreeGrafter"/>
</dbReference>
<dbReference type="InterPro" id="IPR004620">
    <property type="entry name" value="MTHF_reductase_bac"/>
</dbReference>
<sequence length="304" mass="33359">MPQVPPAREKLRVSFEFFPPKTERMEEGLWAAIERLQPLSPDFVSVTYGAGGSTRERTHQTVKRILDESDLVPAAHLTCVDASRADIDAVIRQYRTTGVKHFVALRGDSQNGAGSPYAAHAEGYQSSADLVAGLKAIDPTIEVSVSAYPEKHPESPDFATDIDLLKRKIDNGATRAITQFFFDNDVFERFVERVRRAGIYVPIVPGIAPIHDFAKISRFAQGCGATVPNWLAARFEGLGNDPQTHSHVAAAVCAEQVLDLADRGFRDFHFYTMNRADLVYSICHILGLRPKTAVAVVPALAAAE</sequence>
<comment type="pathway">
    <text evidence="2 12">One-carbon metabolism; tetrahydrofolate interconversion.</text>
</comment>
<dbReference type="GO" id="GO:0005829">
    <property type="term" value="C:cytosol"/>
    <property type="evidence" value="ECO:0007669"/>
    <property type="project" value="InterPro"/>
</dbReference>
<evidence type="ECO:0000256" key="1">
    <source>
        <dbReference type="ARBA" id="ARBA00001974"/>
    </source>
</evidence>
<evidence type="ECO:0000313" key="14">
    <source>
        <dbReference type="Proteomes" id="UP000432089"/>
    </source>
</evidence>
<keyword evidence="5 12" id="KW-0285">Flavoprotein</keyword>
<dbReference type="Proteomes" id="UP000432089">
    <property type="component" value="Unassembled WGS sequence"/>
</dbReference>
<name>A0A7V7TX77_9HYPH</name>
<keyword evidence="4" id="KW-0028">Amino-acid biosynthesis</keyword>
<evidence type="ECO:0000256" key="11">
    <source>
        <dbReference type="ARBA" id="ARBA00048628"/>
    </source>
</evidence>
<keyword evidence="8" id="KW-0520">NAD</keyword>